<feature type="non-terminal residue" evidence="1">
    <location>
        <position position="1"/>
    </location>
</feature>
<organism evidence="1 2">
    <name type="scientific">Paxillus involutus ATCC 200175</name>
    <dbReference type="NCBI Taxonomy" id="664439"/>
    <lineage>
        <taxon>Eukaryota</taxon>
        <taxon>Fungi</taxon>
        <taxon>Dikarya</taxon>
        <taxon>Basidiomycota</taxon>
        <taxon>Agaricomycotina</taxon>
        <taxon>Agaricomycetes</taxon>
        <taxon>Agaricomycetidae</taxon>
        <taxon>Boletales</taxon>
        <taxon>Paxilineae</taxon>
        <taxon>Paxillaceae</taxon>
        <taxon>Paxillus</taxon>
    </lineage>
</organism>
<name>A0A0C9TR48_PAXIN</name>
<sequence>YKPVAKKIVAVPAPLAEGFRIVRRLPDDPLAGLKPLSTKPPDFIPGVHFTAERAEALDLDPANWLWPEE</sequence>
<accession>A0A0C9TR48</accession>
<dbReference type="OrthoDB" id="2665876at2759"/>
<dbReference type="HOGENOM" id="CLU_179474_0_0_1"/>
<evidence type="ECO:0000313" key="2">
    <source>
        <dbReference type="Proteomes" id="UP000053647"/>
    </source>
</evidence>
<reference evidence="2" key="2">
    <citation type="submission" date="2015-01" db="EMBL/GenBank/DDBJ databases">
        <title>Evolutionary Origins and Diversification of the Mycorrhizal Mutualists.</title>
        <authorList>
            <consortium name="DOE Joint Genome Institute"/>
            <consortium name="Mycorrhizal Genomics Consortium"/>
            <person name="Kohler A."/>
            <person name="Kuo A."/>
            <person name="Nagy L.G."/>
            <person name="Floudas D."/>
            <person name="Copeland A."/>
            <person name="Barry K.W."/>
            <person name="Cichocki N."/>
            <person name="Veneault-Fourrey C."/>
            <person name="LaButti K."/>
            <person name="Lindquist E.A."/>
            <person name="Lipzen A."/>
            <person name="Lundell T."/>
            <person name="Morin E."/>
            <person name="Murat C."/>
            <person name="Riley R."/>
            <person name="Ohm R."/>
            <person name="Sun H."/>
            <person name="Tunlid A."/>
            <person name="Henrissat B."/>
            <person name="Grigoriev I.V."/>
            <person name="Hibbett D.S."/>
            <person name="Martin F."/>
        </authorList>
    </citation>
    <scope>NUCLEOTIDE SEQUENCE [LARGE SCALE GENOMIC DNA]</scope>
    <source>
        <strain evidence="2">ATCC 200175</strain>
    </source>
</reference>
<feature type="non-terminal residue" evidence="1">
    <location>
        <position position="69"/>
    </location>
</feature>
<dbReference type="EMBL" id="KN819412">
    <property type="protein sequence ID" value="KIJ10232.1"/>
    <property type="molecule type" value="Genomic_DNA"/>
</dbReference>
<reference evidence="1 2" key="1">
    <citation type="submission" date="2014-06" db="EMBL/GenBank/DDBJ databases">
        <authorList>
            <consortium name="DOE Joint Genome Institute"/>
            <person name="Kuo A."/>
            <person name="Kohler A."/>
            <person name="Nagy L.G."/>
            <person name="Floudas D."/>
            <person name="Copeland A."/>
            <person name="Barry K.W."/>
            <person name="Cichocki N."/>
            <person name="Veneault-Fourrey C."/>
            <person name="LaButti K."/>
            <person name="Lindquist E.A."/>
            <person name="Lipzen A."/>
            <person name="Lundell T."/>
            <person name="Morin E."/>
            <person name="Murat C."/>
            <person name="Sun H."/>
            <person name="Tunlid A."/>
            <person name="Henrissat B."/>
            <person name="Grigoriev I.V."/>
            <person name="Hibbett D.S."/>
            <person name="Martin F."/>
            <person name="Nordberg H.P."/>
            <person name="Cantor M.N."/>
            <person name="Hua S.X."/>
        </authorList>
    </citation>
    <scope>NUCLEOTIDE SEQUENCE [LARGE SCALE GENOMIC DNA]</scope>
    <source>
        <strain evidence="1 2">ATCC 200175</strain>
    </source>
</reference>
<dbReference type="Proteomes" id="UP000053647">
    <property type="component" value="Unassembled WGS sequence"/>
</dbReference>
<keyword evidence="2" id="KW-1185">Reference proteome</keyword>
<protein>
    <submittedName>
        <fullName evidence="1">Uncharacterized protein</fullName>
    </submittedName>
</protein>
<dbReference type="AlphaFoldDB" id="A0A0C9TR48"/>
<proteinExistence type="predicted"/>
<gene>
    <name evidence="1" type="ORF">PAXINDRAFT_53387</name>
</gene>
<evidence type="ECO:0000313" key="1">
    <source>
        <dbReference type="EMBL" id="KIJ10232.1"/>
    </source>
</evidence>